<dbReference type="Gene3D" id="3.30.565.10">
    <property type="entry name" value="Histidine kinase-like ATPase, C-terminal domain"/>
    <property type="match status" value="1"/>
</dbReference>
<dbReference type="Proteomes" id="UP001057498">
    <property type="component" value="Chromosome"/>
</dbReference>
<name>A0ABN6PLJ8_9BURK</name>
<dbReference type="EMBL" id="AP025730">
    <property type="protein sequence ID" value="BDI06050.1"/>
    <property type="molecule type" value="Genomic_DNA"/>
</dbReference>
<proteinExistence type="predicted"/>
<evidence type="ECO:0000313" key="2">
    <source>
        <dbReference type="Proteomes" id="UP001057498"/>
    </source>
</evidence>
<dbReference type="RefSeq" id="WP_251969368.1">
    <property type="nucleotide sequence ID" value="NZ_AP025730.1"/>
</dbReference>
<evidence type="ECO:0000313" key="1">
    <source>
        <dbReference type="EMBL" id="BDI06050.1"/>
    </source>
</evidence>
<gene>
    <name evidence="1" type="ORF">CATMQ487_30200</name>
</gene>
<protein>
    <recommendedName>
        <fullName evidence="3">ATP-binding protein</fullName>
    </recommendedName>
</protein>
<evidence type="ECO:0008006" key="3">
    <source>
        <dbReference type="Google" id="ProtNLM"/>
    </source>
</evidence>
<dbReference type="InterPro" id="IPR036890">
    <property type="entry name" value="HATPase_C_sf"/>
</dbReference>
<organism evidence="1 2">
    <name type="scientific">Sphaerotilus microaerophilus</name>
    <dbReference type="NCBI Taxonomy" id="2914710"/>
    <lineage>
        <taxon>Bacteria</taxon>
        <taxon>Pseudomonadati</taxon>
        <taxon>Pseudomonadota</taxon>
        <taxon>Betaproteobacteria</taxon>
        <taxon>Burkholderiales</taxon>
        <taxon>Sphaerotilaceae</taxon>
        <taxon>Sphaerotilus</taxon>
    </lineage>
</organism>
<accession>A0ABN6PLJ8</accession>
<dbReference type="Pfam" id="PF13589">
    <property type="entry name" value="HATPase_c_3"/>
    <property type="match status" value="1"/>
</dbReference>
<dbReference type="SUPFAM" id="SSF55874">
    <property type="entry name" value="ATPase domain of HSP90 chaperone/DNA topoisomerase II/histidine kinase"/>
    <property type="match status" value="1"/>
</dbReference>
<keyword evidence="2" id="KW-1185">Reference proteome</keyword>
<sequence>MNIQVRIDAAGALRNQRFAFAHRDTLVVELLQNARRAGATRIELHFDAAARRLSVADDGCGIDDFQTLLTLHQSGWQAESIHEEHPFGVGFSSCLYAAERCIVRSKGWRIDFMTEAALALELIEVQPDTTSSGRPGCQVELHGVHLVELEQRIERLCEGFPVPIHFNGRALERRYAIDRLQALPTPVGLVHLAGRHDGRCSRESLVYLQGICVLRPIWWDADRVNIVHLDAAQFLARLPDRMSLLDEDLQCPRIQAALGSAWREALVAAKARLSAERFVAAYFQVMRQWGHRDLLNDLDLLPAELCQAIVGYPHQQADGACDFLQALDRAPSRAAIEGGSCTLVNLGPLDEFNAARWMFARHRGHLVVDAVWLDPGHWAHRCIQDLESQEVELQAIDEHTRSSFEGRWLWAPVVLCDRLRIQSGDISTEVSSEGVGHDGTLYIPAGEASGRALRQLSRYLDENDLSLDHELGEDLQALADLLRRLRSTDPVQTFDSLLAELRLGQYPLLQGRSFRVSIGIGNGNGNGDQPGHTVECAPVIDAPTEFSGDSHAAH</sequence>
<reference evidence="1" key="1">
    <citation type="submission" date="2022-04" db="EMBL/GenBank/DDBJ databases">
        <title>Whole genome sequence of Sphaerotilus sp. FB-5.</title>
        <authorList>
            <person name="Takeda M."/>
            <person name="Narihara S."/>
            <person name="Akimoto M."/>
            <person name="Akimoto R."/>
            <person name="Nishiyashiki S."/>
            <person name="Murakami T."/>
        </authorList>
    </citation>
    <scope>NUCLEOTIDE SEQUENCE</scope>
    <source>
        <strain evidence="1">FB-5</strain>
    </source>
</reference>